<gene>
    <name evidence="2" type="ORF">CMUS01_04644</name>
</gene>
<accession>A0A8H6KVJ2</accession>
<dbReference type="EMBL" id="WIGM01000128">
    <property type="protein sequence ID" value="KAF6838464.1"/>
    <property type="molecule type" value="Genomic_DNA"/>
</dbReference>
<keyword evidence="1" id="KW-0812">Transmembrane</keyword>
<evidence type="ECO:0000313" key="3">
    <source>
        <dbReference type="Proteomes" id="UP000639643"/>
    </source>
</evidence>
<evidence type="ECO:0000256" key="1">
    <source>
        <dbReference type="SAM" id="Phobius"/>
    </source>
</evidence>
<keyword evidence="1" id="KW-1133">Transmembrane helix</keyword>
<dbReference type="PANTHER" id="PTHR35394">
    <property type="entry name" value="DUF3176 DOMAIN-CONTAINING PROTEIN"/>
    <property type="match status" value="1"/>
</dbReference>
<dbReference type="AlphaFoldDB" id="A0A8H6KVJ2"/>
<reference evidence="2" key="1">
    <citation type="journal article" date="2020" name="Phytopathology">
        <title>Genome Sequence Resources of Colletotrichum truncatum, C. plurivorum, C. musicola, and C. sojae: Four Species Pathogenic to Soybean (Glycine max).</title>
        <authorList>
            <person name="Rogerio F."/>
            <person name="Boufleur T.R."/>
            <person name="Ciampi-Guillardi M."/>
            <person name="Sukno S.A."/>
            <person name="Thon M.R."/>
            <person name="Massola Junior N.S."/>
            <person name="Baroncelli R."/>
        </authorList>
    </citation>
    <scope>NUCLEOTIDE SEQUENCE</scope>
    <source>
        <strain evidence="2">LFN0074</strain>
    </source>
</reference>
<feature type="transmembrane region" description="Helical" evidence="1">
    <location>
        <begin position="187"/>
        <end position="206"/>
    </location>
</feature>
<proteinExistence type="predicted"/>
<protein>
    <submittedName>
        <fullName evidence="2">Uncharacterized protein</fullName>
    </submittedName>
</protein>
<keyword evidence="3" id="KW-1185">Reference proteome</keyword>
<comment type="caution">
    <text evidence="2">The sequence shown here is derived from an EMBL/GenBank/DDBJ whole genome shotgun (WGS) entry which is preliminary data.</text>
</comment>
<keyword evidence="1" id="KW-0472">Membrane</keyword>
<dbReference type="PANTHER" id="PTHR35394:SF5">
    <property type="entry name" value="DUF3176 DOMAIN-CONTAINING PROTEIN"/>
    <property type="match status" value="1"/>
</dbReference>
<sequence length="269" mass="30377">MGLWTDDIENGLLCLQSFPPIRRAMHCQFELCARTFTEPHYANFLSSPLTGPKAQLIRSQEDTTSVTWESKDGRGLTKFLIDMKPSNPTDLPADTFFRINHCDWKHIGEYLRDFFTADATSAGTSNEESRWTPNLGIALSQADDLEALMRDIADSVTEVMRTSPNSTQFDGRAFSSVTYIQIIWERLALPVCAIVLSSLMLIIIILRNRAREVPAWKSSSLALLFHGLEAWGDDELKARDVEHLDEKSARMKAQVLCGDDRKLAFFNKA</sequence>
<evidence type="ECO:0000313" key="2">
    <source>
        <dbReference type="EMBL" id="KAF6838464.1"/>
    </source>
</evidence>
<dbReference type="Proteomes" id="UP000639643">
    <property type="component" value="Unassembled WGS sequence"/>
</dbReference>
<dbReference type="OrthoDB" id="4847410at2759"/>
<organism evidence="2 3">
    <name type="scientific">Colletotrichum musicola</name>
    <dbReference type="NCBI Taxonomy" id="2175873"/>
    <lineage>
        <taxon>Eukaryota</taxon>
        <taxon>Fungi</taxon>
        <taxon>Dikarya</taxon>
        <taxon>Ascomycota</taxon>
        <taxon>Pezizomycotina</taxon>
        <taxon>Sordariomycetes</taxon>
        <taxon>Hypocreomycetidae</taxon>
        <taxon>Glomerellales</taxon>
        <taxon>Glomerellaceae</taxon>
        <taxon>Colletotrichum</taxon>
        <taxon>Colletotrichum orchidearum species complex</taxon>
    </lineage>
</organism>
<name>A0A8H6KVJ2_9PEZI</name>